<keyword evidence="3" id="KW-1185">Reference proteome</keyword>
<evidence type="ECO:0000313" key="2">
    <source>
        <dbReference type="EMBL" id="KAF2480096.1"/>
    </source>
</evidence>
<feature type="compositionally biased region" description="Basic and acidic residues" evidence="1">
    <location>
        <begin position="410"/>
        <end position="419"/>
    </location>
</feature>
<protein>
    <submittedName>
        <fullName evidence="2">Uncharacterized protein</fullName>
    </submittedName>
</protein>
<proteinExistence type="predicted"/>
<feature type="compositionally biased region" description="Polar residues" evidence="1">
    <location>
        <begin position="432"/>
        <end position="441"/>
    </location>
</feature>
<organism evidence="2 3">
    <name type="scientific">Neohortaea acidophila</name>
    <dbReference type="NCBI Taxonomy" id="245834"/>
    <lineage>
        <taxon>Eukaryota</taxon>
        <taxon>Fungi</taxon>
        <taxon>Dikarya</taxon>
        <taxon>Ascomycota</taxon>
        <taxon>Pezizomycotina</taxon>
        <taxon>Dothideomycetes</taxon>
        <taxon>Dothideomycetidae</taxon>
        <taxon>Mycosphaerellales</taxon>
        <taxon>Teratosphaeriaceae</taxon>
        <taxon>Neohortaea</taxon>
    </lineage>
</organism>
<dbReference type="AlphaFoldDB" id="A0A6A6PJX1"/>
<dbReference type="GeneID" id="54478622"/>
<dbReference type="OrthoDB" id="5377012at2759"/>
<feature type="compositionally biased region" description="Polar residues" evidence="1">
    <location>
        <begin position="77"/>
        <end position="104"/>
    </location>
</feature>
<accession>A0A6A6PJX1</accession>
<feature type="compositionally biased region" description="Polar residues" evidence="1">
    <location>
        <begin position="157"/>
        <end position="188"/>
    </location>
</feature>
<feature type="compositionally biased region" description="Polar residues" evidence="1">
    <location>
        <begin position="31"/>
        <end position="53"/>
    </location>
</feature>
<sequence>MAEVASRPQERSSRKFTQWMRNLASLKGRSSEQSSGNRKNGNFISKRSQTFNDTFRKNNHPYPESGHLHRQERRHSQTSSANGPSSLGPVSSYGSLPTSNAYTTQEREGRGTSHRSGAPTVATNPETIHSDAGHSKAATSTTRGGALSSIDGARADSTFSSPQQSQHSLATTLTTIQSTGAPNSSHAGTGNVHVHHHGSLNNPNPVMFSHQYPVTGTAVSAIPRHMADAMPNTPNTYSSATANGLLSDNASILTLASSSKRRRRSMDTDASVRALPPGSMFGGSRESLPLSVLSGNVDAGIAPAGFHSQSRPSIGGLASAERASIYSAQGGGPASERNSYYSYKPGKDVADGKSLRSLANADARSVHADQSIADVASVRSGALGHGRNDSIPGVVSAASVKRGSGTLSRRSSDWPRADHEEDEGNFDEPGQLAQQDLGNQIESERRNGVK</sequence>
<feature type="region of interest" description="Disordered" evidence="1">
    <location>
        <begin position="1"/>
        <end position="198"/>
    </location>
</feature>
<dbReference type="EMBL" id="MU001640">
    <property type="protein sequence ID" value="KAF2480096.1"/>
    <property type="molecule type" value="Genomic_DNA"/>
</dbReference>
<reference evidence="2" key="1">
    <citation type="journal article" date="2020" name="Stud. Mycol.">
        <title>101 Dothideomycetes genomes: a test case for predicting lifestyles and emergence of pathogens.</title>
        <authorList>
            <person name="Haridas S."/>
            <person name="Albert R."/>
            <person name="Binder M."/>
            <person name="Bloem J."/>
            <person name="Labutti K."/>
            <person name="Salamov A."/>
            <person name="Andreopoulos B."/>
            <person name="Baker S."/>
            <person name="Barry K."/>
            <person name="Bills G."/>
            <person name="Bluhm B."/>
            <person name="Cannon C."/>
            <person name="Castanera R."/>
            <person name="Culley D."/>
            <person name="Daum C."/>
            <person name="Ezra D."/>
            <person name="Gonzalez J."/>
            <person name="Henrissat B."/>
            <person name="Kuo A."/>
            <person name="Liang C."/>
            <person name="Lipzen A."/>
            <person name="Lutzoni F."/>
            <person name="Magnuson J."/>
            <person name="Mondo S."/>
            <person name="Nolan M."/>
            <person name="Ohm R."/>
            <person name="Pangilinan J."/>
            <person name="Park H.-J."/>
            <person name="Ramirez L."/>
            <person name="Alfaro M."/>
            <person name="Sun H."/>
            <person name="Tritt A."/>
            <person name="Yoshinaga Y."/>
            <person name="Zwiers L.-H."/>
            <person name="Turgeon B."/>
            <person name="Goodwin S."/>
            <person name="Spatafora J."/>
            <person name="Crous P."/>
            <person name="Grigoriev I."/>
        </authorList>
    </citation>
    <scope>NUCLEOTIDE SEQUENCE</scope>
    <source>
        <strain evidence="2">CBS 113389</strain>
    </source>
</reference>
<feature type="region of interest" description="Disordered" evidence="1">
    <location>
        <begin position="384"/>
        <end position="450"/>
    </location>
</feature>
<name>A0A6A6PJX1_9PEZI</name>
<feature type="region of interest" description="Disordered" evidence="1">
    <location>
        <begin position="258"/>
        <end position="280"/>
    </location>
</feature>
<dbReference type="RefSeq" id="XP_033586666.1">
    <property type="nucleotide sequence ID" value="XM_033737620.1"/>
</dbReference>
<evidence type="ECO:0000256" key="1">
    <source>
        <dbReference type="SAM" id="MobiDB-lite"/>
    </source>
</evidence>
<evidence type="ECO:0000313" key="3">
    <source>
        <dbReference type="Proteomes" id="UP000799767"/>
    </source>
</evidence>
<gene>
    <name evidence="2" type="ORF">BDY17DRAFT_327080</name>
</gene>
<dbReference type="Proteomes" id="UP000799767">
    <property type="component" value="Unassembled WGS sequence"/>
</dbReference>